<sequence>MCHSMDEYIDWREQLREAEADDDEPPAVDIAEPEIGEPEVEEPELDEPELGQAELDD</sequence>
<dbReference type="Proteomes" id="UP000199076">
    <property type="component" value="Unassembled WGS sequence"/>
</dbReference>
<dbReference type="EMBL" id="FNBK01000006">
    <property type="protein sequence ID" value="SDF46284.1"/>
    <property type="molecule type" value="Genomic_DNA"/>
</dbReference>
<organism evidence="2 3">
    <name type="scientific">Halorientalis regularis</name>
    <dbReference type="NCBI Taxonomy" id="660518"/>
    <lineage>
        <taxon>Archaea</taxon>
        <taxon>Methanobacteriati</taxon>
        <taxon>Methanobacteriota</taxon>
        <taxon>Stenosarchaea group</taxon>
        <taxon>Halobacteria</taxon>
        <taxon>Halobacteriales</taxon>
        <taxon>Haloarculaceae</taxon>
        <taxon>Halorientalis</taxon>
    </lineage>
</organism>
<proteinExistence type="predicted"/>
<gene>
    <name evidence="2" type="ORF">SAMN05216218_106217</name>
</gene>
<dbReference type="AlphaFoldDB" id="A0A1G7LAD9"/>
<keyword evidence="3" id="KW-1185">Reference proteome</keyword>
<protein>
    <submittedName>
        <fullName evidence="2">Rab11 family-interacting protein 1/2/5</fullName>
    </submittedName>
</protein>
<reference evidence="3" key="1">
    <citation type="submission" date="2016-10" db="EMBL/GenBank/DDBJ databases">
        <authorList>
            <person name="Varghese N."/>
            <person name="Submissions S."/>
        </authorList>
    </citation>
    <scope>NUCLEOTIDE SEQUENCE [LARGE SCALE GENOMIC DNA]</scope>
    <source>
        <strain evidence="3">IBRC-M 10760</strain>
    </source>
</reference>
<evidence type="ECO:0000313" key="3">
    <source>
        <dbReference type="Proteomes" id="UP000199076"/>
    </source>
</evidence>
<evidence type="ECO:0000313" key="2">
    <source>
        <dbReference type="EMBL" id="SDF46284.1"/>
    </source>
</evidence>
<feature type="compositionally biased region" description="Acidic residues" evidence="1">
    <location>
        <begin position="19"/>
        <end position="57"/>
    </location>
</feature>
<dbReference type="STRING" id="660518.SAMN05216218_106217"/>
<name>A0A1G7LAD9_9EURY</name>
<feature type="region of interest" description="Disordered" evidence="1">
    <location>
        <begin position="17"/>
        <end position="57"/>
    </location>
</feature>
<accession>A0A1G7LAD9</accession>
<evidence type="ECO:0000256" key="1">
    <source>
        <dbReference type="SAM" id="MobiDB-lite"/>
    </source>
</evidence>